<feature type="non-terminal residue" evidence="1">
    <location>
        <position position="638"/>
    </location>
</feature>
<protein>
    <submittedName>
        <fullName evidence="1">Uncharacterized protein</fullName>
    </submittedName>
</protein>
<dbReference type="InterPro" id="IPR040521">
    <property type="entry name" value="KDZ"/>
</dbReference>
<dbReference type="Proteomes" id="UP000054549">
    <property type="component" value="Unassembled WGS sequence"/>
</dbReference>
<evidence type="ECO:0000313" key="1">
    <source>
        <dbReference type="EMBL" id="KIL56756.1"/>
    </source>
</evidence>
<dbReference type="Pfam" id="PF18758">
    <property type="entry name" value="KDZ"/>
    <property type="match status" value="1"/>
</dbReference>
<dbReference type="STRING" id="946122.A0A0C2WJB1"/>
<dbReference type="OrthoDB" id="2983149at2759"/>
<accession>A0A0C2WJB1</accession>
<sequence>MGKRAGRGHDPTGIDATSQGGLAVLCRACPLPEINLSHEWKNEPEDRQWLHALILAEDANFKQKARLRSGKTDHDALGPGWGTFVAHKPYLEYVSQFADQNEISHCVGFAAMWSANTKGSKGLRATGIGAVSCARHEMYRPNGVGDLQVGERYCNMDYLFLSSIRGADVIKIFSSYDIACQWGKNFLRRANDAPPHLQPSPTIDIKFLVPKFHLEVHTVKCQAPFSFNYAVGVGRTDGEGVERNWSLLNGIASSVSMMGPGARWDTLDDFCNFANWRKTVELPSTLLRKMSLAIPQAIIHHRAFSAFSESLRAEHGQQMNKWDDQVKKWERNRNEYCPYNLPDQKITLAEVKRQLSQEEHEKVAKGDLMINSEGLSPGDFVVAALDLETIQQEIILDVKTSRTTDQETALLRRRTSLLKRIQEYVIARDKYLSGLSSYLGTAQTELLTSTPEVIPLYLPSSLPPEIRASICIAGIDKIEDHLRFAQACEALVQLRIQLMKRTCAVRYKSRNVESQRNYTRFRALQNQTEKKIKTSQITYTIARNAIFALRGPGSWEESLKVLRPEDVRGLGEHALRAEELETDRCMHIRAGLEGTDKWTLEDVLASPLPPVQFIPNLAIGEGNRTLSWIWYSTTGEEL</sequence>
<keyword evidence="2" id="KW-1185">Reference proteome</keyword>
<proteinExistence type="predicted"/>
<dbReference type="HOGENOM" id="CLU_003703_13_3_1"/>
<dbReference type="AlphaFoldDB" id="A0A0C2WJB1"/>
<dbReference type="PANTHER" id="PTHR33104:SF2">
    <property type="entry name" value="CXC3 LIKE CYSTEINE CLUSTER DOMAIN-CONTAINING PROTEIN"/>
    <property type="match status" value="1"/>
</dbReference>
<name>A0A0C2WJB1_AMAMK</name>
<reference evidence="1 2" key="1">
    <citation type="submission" date="2014-04" db="EMBL/GenBank/DDBJ databases">
        <title>Evolutionary Origins and Diversification of the Mycorrhizal Mutualists.</title>
        <authorList>
            <consortium name="DOE Joint Genome Institute"/>
            <consortium name="Mycorrhizal Genomics Consortium"/>
            <person name="Kohler A."/>
            <person name="Kuo A."/>
            <person name="Nagy L.G."/>
            <person name="Floudas D."/>
            <person name="Copeland A."/>
            <person name="Barry K.W."/>
            <person name="Cichocki N."/>
            <person name="Veneault-Fourrey C."/>
            <person name="LaButti K."/>
            <person name="Lindquist E.A."/>
            <person name="Lipzen A."/>
            <person name="Lundell T."/>
            <person name="Morin E."/>
            <person name="Murat C."/>
            <person name="Riley R."/>
            <person name="Ohm R."/>
            <person name="Sun H."/>
            <person name="Tunlid A."/>
            <person name="Henrissat B."/>
            <person name="Grigoriev I.V."/>
            <person name="Hibbett D.S."/>
            <person name="Martin F."/>
        </authorList>
    </citation>
    <scope>NUCLEOTIDE SEQUENCE [LARGE SCALE GENOMIC DNA]</scope>
    <source>
        <strain evidence="1 2">Koide BX008</strain>
    </source>
</reference>
<evidence type="ECO:0000313" key="2">
    <source>
        <dbReference type="Proteomes" id="UP000054549"/>
    </source>
</evidence>
<organism evidence="1 2">
    <name type="scientific">Amanita muscaria (strain Koide BX008)</name>
    <dbReference type="NCBI Taxonomy" id="946122"/>
    <lineage>
        <taxon>Eukaryota</taxon>
        <taxon>Fungi</taxon>
        <taxon>Dikarya</taxon>
        <taxon>Basidiomycota</taxon>
        <taxon>Agaricomycotina</taxon>
        <taxon>Agaricomycetes</taxon>
        <taxon>Agaricomycetidae</taxon>
        <taxon>Agaricales</taxon>
        <taxon>Pluteineae</taxon>
        <taxon>Amanitaceae</taxon>
        <taxon>Amanita</taxon>
    </lineage>
</organism>
<gene>
    <name evidence="1" type="ORF">M378DRAFT_57844</name>
</gene>
<dbReference type="EMBL" id="KN818401">
    <property type="protein sequence ID" value="KIL56756.1"/>
    <property type="molecule type" value="Genomic_DNA"/>
</dbReference>
<dbReference type="PANTHER" id="PTHR33104">
    <property type="entry name" value="SI:DKEY-29D5.2"/>
    <property type="match status" value="1"/>
</dbReference>
<dbReference type="InParanoid" id="A0A0C2WJB1"/>